<dbReference type="EMBL" id="JAHESF010000001">
    <property type="protein sequence ID" value="MBT1695370.1"/>
    <property type="molecule type" value="Genomic_DNA"/>
</dbReference>
<keyword evidence="1" id="KW-0472">Membrane</keyword>
<keyword evidence="1" id="KW-0812">Transmembrane</keyword>
<gene>
    <name evidence="2" type="ORF">KK083_00690</name>
</gene>
<proteinExistence type="predicted"/>
<sequence length="149" mass="16839">MKGSNDYSSTQHRQRSWSDLALNCCFVVFAALFLVVQHGVALADVPSQQCEVRDHASHLPFDGFIFSAHHSAHHPFGAEPAPVERRMFESESENDSDDETGKLSHILPAEITLSLHSEKSLFLHLKLCNESRARIDLFVLHHSWKSYLS</sequence>
<dbReference type="AlphaFoldDB" id="A0AAP2DFQ3"/>
<evidence type="ECO:0008006" key="4">
    <source>
        <dbReference type="Google" id="ProtNLM"/>
    </source>
</evidence>
<protein>
    <recommendedName>
        <fullName evidence="4">Transmembrane protein</fullName>
    </recommendedName>
</protein>
<evidence type="ECO:0000256" key="1">
    <source>
        <dbReference type="SAM" id="Phobius"/>
    </source>
</evidence>
<keyword evidence="1" id="KW-1133">Transmembrane helix</keyword>
<accession>A0AAP2DFQ3</accession>
<evidence type="ECO:0000313" key="2">
    <source>
        <dbReference type="EMBL" id="MBT1695370.1"/>
    </source>
</evidence>
<evidence type="ECO:0000313" key="3">
    <source>
        <dbReference type="Proteomes" id="UP001319200"/>
    </source>
</evidence>
<organism evidence="2 3">
    <name type="scientific">Chryseosolibacter histidini</name>
    <dbReference type="NCBI Taxonomy" id="2782349"/>
    <lineage>
        <taxon>Bacteria</taxon>
        <taxon>Pseudomonadati</taxon>
        <taxon>Bacteroidota</taxon>
        <taxon>Cytophagia</taxon>
        <taxon>Cytophagales</taxon>
        <taxon>Chryseotaleaceae</taxon>
        <taxon>Chryseosolibacter</taxon>
    </lineage>
</organism>
<name>A0AAP2DFQ3_9BACT</name>
<keyword evidence="3" id="KW-1185">Reference proteome</keyword>
<reference evidence="2 3" key="1">
    <citation type="submission" date="2021-05" db="EMBL/GenBank/DDBJ databases">
        <title>A Polyphasic approach of four new species of the genus Ohtaekwangia: Ohtaekwangia histidinii sp. nov., Ohtaekwangia cretensis sp. nov., Ohtaekwangia indiensis sp. nov., Ohtaekwangia reichenbachii sp. nov. from diverse environment.</title>
        <authorList>
            <person name="Octaviana S."/>
        </authorList>
    </citation>
    <scope>NUCLEOTIDE SEQUENCE [LARGE SCALE GENOMIC DNA]</scope>
    <source>
        <strain evidence="2 3">PWU4</strain>
    </source>
</reference>
<dbReference type="RefSeq" id="WP_254158984.1">
    <property type="nucleotide sequence ID" value="NZ_JAHESF010000001.1"/>
</dbReference>
<comment type="caution">
    <text evidence="2">The sequence shown here is derived from an EMBL/GenBank/DDBJ whole genome shotgun (WGS) entry which is preliminary data.</text>
</comment>
<dbReference type="Proteomes" id="UP001319200">
    <property type="component" value="Unassembled WGS sequence"/>
</dbReference>
<feature type="transmembrane region" description="Helical" evidence="1">
    <location>
        <begin position="20"/>
        <end position="40"/>
    </location>
</feature>